<dbReference type="SUPFAM" id="SSF56112">
    <property type="entry name" value="Protein kinase-like (PK-like)"/>
    <property type="match status" value="1"/>
</dbReference>
<dbReference type="PANTHER" id="PTHR45890">
    <property type="entry name" value="AARF DOMAIN CONTAINING KINASE 2 (PREDICTED)"/>
    <property type="match status" value="1"/>
</dbReference>
<evidence type="ECO:0000256" key="1">
    <source>
        <dbReference type="SAM" id="MobiDB-lite"/>
    </source>
</evidence>
<keyword evidence="4" id="KW-1185">Reference proteome</keyword>
<dbReference type="InterPro" id="IPR004147">
    <property type="entry name" value="ABC1_dom"/>
</dbReference>
<gene>
    <name evidence="3" type="ORF">TeGR_g7461</name>
</gene>
<feature type="domain" description="Protein kinase" evidence="2">
    <location>
        <begin position="188"/>
        <end position="393"/>
    </location>
</feature>
<evidence type="ECO:0000313" key="4">
    <source>
        <dbReference type="Proteomes" id="UP001165060"/>
    </source>
</evidence>
<organism evidence="3 4">
    <name type="scientific">Tetraparma gracilis</name>
    <dbReference type="NCBI Taxonomy" id="2962635"/>
    <lineage>
        <taxon>Eukaryota</taxon>
        <taxon>Sar</taxon>
        <taxon>Stramenopiles</taxon>
        <taxon>Ochrophyta</taxon>
        <taxon>Bolidophyceae</taxon>
        <taxon>Parmales</taxon>
        <taxon>Triparmaceae</taxon>
        <taxon>Tetraparma</taxon>
    </lineage>
</organism>
<dbReference type="InterPro" id="IPR052402">
    <property type="entry name" value="ADCK_kinase"/>
</dbReference>
<dbReference type="EMBL" id="BRYB01001405">
    <property type="protein sequence ID" value="GMI25042.1"/>
    <property type="molecule type" value="Genomic_DNA"/>
</dbReference>
<proteinExistence type="predicted"/>
<protein>
    <recommendedName>
        <fullName evidence="2">Protein kinase domain-containing protein</fullName>
    </recommendedName>
</protein>
<dbReference type="PROSITE" id="PS50011">
    <property type="entry name" value="PROTEIN_KINASE_DOM"/>
    <property type="match status" value="1"/>
</dbReference>
<comment type="caution">
    <text evidence="3">The sequence shown here is derived from an EMBL/GenBank/DDBJ whole genome shotgun (WGS) entry which is preliminary data.</text>
</comment>
<dbReference type="Pfam" id="PF03109">
    <property type="entry name" value="ABC1"/>
    <property type="match status" value="1"/>
</dbReference>
<sequence>MASRLPPAVPSAGARLASLLLERRPSAEAQSGHGVEEDSCEEDSCEEDSSEEDGDSSSSSSSVALPPSPRSSPLSLLSRLLSLSLIFSPPLLALPPSLLFPPLKSKLLYPLLSSSLSRAGPAFIKWGQWASTRADMFEDRLCRELADLHANAPKHEWRHTLREVEEALGCEAAGGGEPSKCFREVFAKFDEQPVASGSIAQVHLASLAPGEPGAPPRRVAVKVRHPGVGALLERDFRLMRSLAWLADRATGGWLDIGASVEQFSHTMAAQARLDVEGRHLDLLGHNFRAWGAVRFPRVVFRSEAVIIETFEEGELISDVMALSKHSAASVEMTPALARFIVTTGESLYLKMLLVDNLMHADLHPGNIILDVSRPGRPTLSLVDAGMVAVLTGE</sequence>
<feature type="compositionally biased region" description="Acidic residues" evidence="1">
    <location>
        <begin position="37"/>
        <end position="55"/>
    </location>
</feature>
<dbReference type="PANTHER" id="PTHR45890:SF1">
    <property type="entry name" value="AARF DOMAIN CONTAINING KINASE 2"/>
    <property type="match status" value="1"/>
</dbReference>
<dbReference type="InterPro" id="IPR000719">
    <property type="entry name" value="Prot_kinase_dom"/>
</dbReference>
<evidence type="ECO:0000259" key="2">
    <source>
        <dbReference type="PROSITE" id="PS50011"/>
    </source>
</evidence>
<feature type="region of interest" description="Disordered" evidence="1">
    <location>
        <begin position="23"/>
        <end position="69"/>
    </location>
</feature>
<dbReference type="Proteomes" id="UP001165060">
    <property type="component" value="Unassembled WGS sequence"/>
</dbReference>
<feature type="non-terminal residue" evidence="3">
    <location>
        <position position="393"/>
    </location>
</feature>
<accession>A0ABQ6MFS9</accession>
<name>A0ABQ6MFS9_9STRA</name>
<feature type="compositionally biased region" description="Low complexity" evidence="1">
    <location>
        <begin position="56"/>
        <end position="69"/>
    </location>
</feature>
<dbReference type="InterPro" id="IPR011009">
    <property type="entry name" value="Kinase-like_dom_sf"/>
</dbReference>
<reference evidence="3 4" key="1">
    <citation type="journal article" date="2023" name="Commun. Biol.">
        <title>Genome analysis of Parmales, the sister group of diatoms, reveals the evolutionary specialization of diatoms from phago-mixotrophs to photoautotrophs.</title>
        <authorList>
            <person name="Ban H."/>
            <person name="Sato S."/>
            <person name="Yoshikawa S."/>
            <person name="Yamada K."/>
            <person name="Nakamura Y."/>
            <person name="Ichinomiya M."/>
            <person name="Sato N."/>
            <person name="Blanc-Mathieu R."/>
            <person name="Endo H."/>
            <person name="Kuwata A."/>
            <person name="Ogata H."/>
        </authorList>
    </citation>
    <scope>NUCLEOTIDE SEQUENCE [LARGE SCALE GENOMIC DNA]</scope>
</reference>
<evidence type="ECO:0000313" key="3">
    <source>
        <dbReference type="EMBL" id="GMI25042.1"/>
    </source>
</evidence>